<dbReference type="AlphaFoldDB" id="A0A937KFU6"/>
<evidence type="ECO:0000313" key="2">
    <source>
        <dbReference type="Proteomes" id="UP000614216"/>
    </source>
</evidence>
<comment type="caution">
    <text evidence="1">The sequence shown here is derived from an EMBL/GenBank/DDBJ whole genome shotgun (WGS) entry which is preliminary data.</text>
</comment>
<keyword evidence="2" id="KW-1185">Reference proteome</keyword>
<accession>A0A937KFU6</accession>
<dbReference type="EMBL" id="JAEUGD010000064">
    <property type="protein sequence ID" value="MBL6448533.1"/>
    <property type="molecule type" value="Genomic_DNA"/>
</dbReference>
<dbReference type="Proteomes" id="UP000614216">
    <property type="component" value="Unassembled WGS sequence"/>
</dbReference>
<evidence type="ECO:0000313" key="1">
    <source>
        <dbReference type="EMBL" id="MBL6448533.1"/>
    </source>
</evidence>
<name>A0A937KFU6_9BACT</name>
<dbReference type="PROSITE" id="PS51257">
    <property type="entry name" value="PROKAR_LIPOPROTEIN"/>
    <property type="match status" value="1"/>
</dbReference>
<gene>
    <name evidence="1" type="ORF">JMN32_19640</name>
</gene>
<evidence type="ECO:0008006" key="3">
    <source>
        <dbReference type="Google" id="ProtNLM"/>
    </source>
</evidence>
<proteinExistence type="predicted"/>
<sequence length="215" mass="23635">MKRSIIIILAALAGACAGTKITKYTGSPRLLANTKILFLSTLWLNDYRSQELFGLAQKKLDDNSQLYYLPGEEYNLIKAGVGRDPIAKVSIRDTASLAVIAEKLGVRYVIGTEVIGLREGGSYGTYTENELDPSNSMYNADNESNSASLMFFIYDLNSRSVNSKFQVKTTIGAMRFQDDEGGESSVNVTDQITALTVAYEKGIKLIRKEMVSITT</sequence>
<organism evidence="1 2">
    <name type="scientific">Fulvivirga marina</name>
    <dbReference type="NCBI Taxonomy" id="2494733"/>
    <lineage>
        <taxon>Bacteria</taxon>
        <taxon>Pseudomonadati</taxon>
        <taxon>Bacteroidota</taxon>
        <taxon>Cytophagia</taxon>
        <taxon>Cytophagales</taxon>
        <taxon>Fulvivirgaceae</taxon>
        <taxon>Fulvivirga</taxon>
    </lineage>
</organism>
<dbReference type="RefSeq" id="WP_202858068.1">
    <property type="nucleotide sequence ID" value="NZ_JAEUGD010000064.1"/>
</dbReference>
<reference evidence="1" key="1">
    <citation type="submission" date="2021-01" db="EMBL/GenBank/DDBJ databases">
        <title>Fulvivirga kasyanovii gen. nov., sp nov., a novel member of the phylum Bacteroidetes isolated from seawater in a mussel farm.</title>
        <authorList>
            <person name="Zhao L.-H."/>
            <person name="Wang Z.-J."/>
        </authorList>
    </citation>
    <scope>NUCLEOTIDE SEQUENCE</scope>
    <source>
        <strain evidence="1">29W222</strain>
    </source>
</reference>
<protein>
    <recommendedName>
        <fullName evidence="3">Lipoprotein</fullName>
    </recommendedName>
</protein>